<dbReference type="OrthoDB" id="984659at2759"/>
<dbReference type="AlphaFoldDB" id="A0A7J9N307"/>
<dbReference type="Pfam" id="PF24924">
    <property type="entry name" value="DUF7745"/>
    <property type="match status" value="1"/>
</dbReference>
<feature type="domain" description="DUF7745" evidence="2">
    <location>
        <begin position="64"/>
        <end position="395"/>
    </location>
</feature>
<comment type="caution">
    <text evidence="3">The sequence shown here is derived from an EMBL/GenBank/DDBJ whole genome shotgun (WGS) entry which is preliminary data.</text>
</comment>
<evidence type="ECO:0000313" key="4">
    <source>
        <dbReference type="Proteomes" id="UP000593576"/>
    </source>
</evidence>
<gene>
    <name evidence="3" type="ORF">Goshw_002033</name>
</gene>
<dbReference type="PANTHER" id="PTHR48200">
    <property type="entry name" value="PROTEIN, PUTATIVE-RELATED"/>
    <property type="match status" value="1"/>
</dbReference>
<accession>A0A7J9N307</accession>
<sequence length="553" mass="64679">MGNEFLDRVEDNATVRTWAEITQREKGDSLAEGYISVLWDFTRVSVTQNNLQELKEIWEQWNDEVDNRLFRALAQFWNPAYSRFTFGRVDLVPTIEEYTALLLCLKIQLDKVYSKAVNAPTFLKRLVSITGMSEQWVTARMKQKRDSKCIPWKNVKDLILAHLDTKKKVDIFTLSIYGLVVFPRALGHVDEAVTDLFDRLDKRVTSVSAILAETFRSLNACRRAGEGRFIGCAQLLLAWFHSHFWKVDKVSYRVFSDHYSPLKEIVATPRRDDISEEKWMAIFQNLQEGDIEWRAPWLLPGEILYRCGDFDWVPLIGIWGAVGYTPLLVLRQYMSRQFVPATQGLVECEFSYRSDGYKRRVREMVSAWNQTRRMKGLAVGPMTTLEYSKWWAKRINDNISGPGSENSQPVEEYFRVVPTELEIIRQDFERINAELEKKIKQMEEEKVNLRLDVDVQKLEADKLRKGKNKAEEELDSLKTDYKKLRLSMRTAGLGKTLEQWLEEIREERNKSNQWERKFQEVQARNEALEKSLSETQKEKGELKDRVVELEGSL</sequence>
<name>A0A7J9N307_GOSSC</name>
<keyword evidence="4" id="KW-1185">Reference proteome</keyword>
<dbReference type="InterPro" id="IPR056647">
    <property type="entry name" value="DUF7745"/>
</dbReference>
<dbReference type="EMBL" id="JABFAF010269106">
    <property type="protein sequence ID" value="MBA0877705.1"/>
    <property type="molecule type" value="Genomic_DNA"/>
</dbReference>
<evidence type="ECO:0000313" key="3">
    <source>
        <dbReference type="EMBL" id="MBA0877705.1"/>
    </source>
</evidence>
<feature type="region of interest" description="Disordered" evidence="1">
    <location>
        <begin position="530"/>
        <end position="553"/>
    </location>
</feature>
<evidence type="ECO:0000256" key="1">
    <source>
        <dbReference type="SAM" id="MobiDB-lite"/>
    </source>
</evidence>
<organism evidence="3 4">
    <name type="scientific">Gossypium schwendimanii</name>
    <name type="common">Cotton</name>
    <dbReference type="NCBI Taxonomy" id="34291"/>
    <lineage>
        <taxon>Eukaryota</taxon>
        <taxon>Viridiplantae</taxon>
        <taxon>Streptophyta</taxon>
        <taxon>Embryophyta</taxon>
        <taxon>Tracheophyta</taxon>
        <taxon>Spermatophyta</taxon>
        <taxon>Magnoliopsida</taxon>
        <taxon>eudicotyledons</taxon>
        <taxon>Gunneridae</taxon>
        <taxon>Pentapetalae</taxon>
        <taxon>rosids</taxon>
        <taxon>malvids</taxon>
        <taxon>Malvales</taxon>
        <taxon>Malvaceae</taxon>
        <taxon>Malvoideae</taxon>
        <taxon>Gossypium</taxon>
    </lineage>
</organism>
<reference evidence="3 4" key="1">
    <citation type="journal article" date="2019" name="Genome Biol. Evol.">
        <title>Insights into the evolution of the New World diploid cottons (Gossypium, subgenus Houzingenia) based on genome sequencing.</title>
        <authorList>
            <person name="Grover C.E."/>
            <person name="Arick M.A. 2nd"/>
            <person name="Thrash A."/>
            <person name="Conover J.L."/>
            <person name="Sanders W.S."/>
            <person name="Peterson D.G."/>
            <person name="Frelichowski J.E."/>
            <person name="Scheffler J.A."/>
            <person name="Scheffler B.E."/>
            <person name="Wendel J.F."/>
        </authorList>
    </citation>
    <scope>NUCLEOTIDE SEQUENCE [LARGE SCALE GENOMIC DNA]</scope>
    <source>
        <strain evidence="3">1</strain>
        <tissue evidence="3">Leaf</tissue>
    </source>
</reference>
<dbReference type="Proteomes" id="UP000593576">
    <property type="component" value="Unassembled WGS sequence"/>
</dbReference>
<proteinExistence type="predicted"/>
<dbReference type="PANTHER" id="PTHR48200:SF1">
    <property type="entry name" value="AMINOTRANSFERASE-LIKE PLANT MOBILE DOMAIN-CONTAINING PROTEIN"/>
    <property type="match status" value="1"/>
</dbReference>
<feature type="non-terminal residue" evidence="3">
    <location>
        <position position="1"/>
    </location>
</feature>
<evidence type="ECO:0000259" key="2">
    <source>
        <dbReference type="Pfam" id="PF24924"/>
    </source>
</evidence>
<protein>
    <recommendedName>
        <fullName evidence="2">DUF7745 domain-containing protein</fullName>
    </recommendedName>
</protein>